<feature type="compositionally biased region" description="Basic and acidic residues" evidence="1">
    <location>
        <begin position="189"/>
        <end position="209"/>
    </location>
</feature>
<feature type="compositionally biased region" description="Basic and acidic residues" evidence="1">
    <location>
        <begin position="127"/>
        <end position="139"/>
    </location>
</feature>
<protein>
    <submittedName>
        <fullName evidence="2">Uncharacterized protein</fullName>
    </submittedName>
</protein>
<dbReference type="AlphaFoldDB" id="A0A7S2U8G4"/>
<feature type="region of interest" description="Disordered" evidence="1">
    <location>
        <begin position="1"/>
        <end position="76"/>
    </location>
</feature>
<feature type="compositionally biased region" description="Polar residues" evidence="1">
    <location>
        <begin position="112"/>
        <end position="121"/>
    </location>
</feature>
<dbReference type="EMBL" id="HBHQ01003624">
    <property type="protein sequence ID" value="CAD9810583.1"/>
    <property type="molecule type" value="Transcribed_RNA"/>
</dbReference>
<feature type="compositionally biased region" description="Polar residues" evidence="1">
    <location>
        <begin position="41"/>
        <end position="51"/>
    </location>
</feature>
<feature type="region of interest" description="Disordered" evidence="1">
    <location>
        <begin position="96"/>
        <end position="265"/>
    </location>
</feature>
<feature type="compositionally biased region" description="Acidic residues" evidence="1">
    <location>
        <begin position="245"/>
        <end position="256"/>
    </location>
</feature>
<feature type="compositionally biased region" description="Polar residues" evidence="1">
    <location>
        <begin position="156"/>
        <end position="166"/>
    </location>
</feature>
<evidence type="ECO:0000313" key="2">
    <source>
        <dbReference type="EMBL" id="CAD9810583.1"/>
    </source>
</evidence>
<name>A0A7S2U8G4_9STRA</name>
<organism evidence="2">
    <name type="scientific">Attheya septentrionalis</name>
    <dbReference type="NCBI Taxonomy" id="420275"/>
    <lineage>
        <taxon>Eukaryota</taxon>
        <taxon>Sar</taxon>
        <taxon>Stramenopiles</taxon>
        <taxon>Ochrophyta</taxon>
        <taxon>Bacillariophyta</taxon>
        <taxon>Coscinodiscophyceae</taxon>
        <taxon>Chaetocerotophycidae</taxon>
        <taxon>Chaetocerotales</taxon>
        <taxon>Attheyaceae</taxon>
        <taxon>Attheya</taxon>
    </lineage>
</organism>
<sequence length="265" mass="29199">MFSSGAKQKRPEKNTVIVPAMLRSTSVEIMPPPPPRLPTKSRANYQSSTPISVGVSRDSQHYTNDDSFSPVYDTPPSKYQLMGREIRAVAEAAAFNPVGGQPLDPSLLGKSYDSSQSSQLFQGYARSHSDSPESGEERFAQSIGRPRAESFDSRKNTVSIDQTSHSPLRRRSSLDNRIDPTLEFTLTQDNHRESEANIEDIERSNESPKRRSSSCGGLSTLVRPGGCDTIVEEGSPYENPRQLDAMDDSDDSDEFFAMDGQGESN</sequence>
<evidence type="ECO:0000256" key="1">
    <source>
        <dbReference type="SAM" id="MobiDB-lite"/>
    </source>
</evidence>
<proteinExistence type="predicted"/>
<reference evidence="2" key="1">
    <citation type="submission" date="2021-01" db="EMBL/GenBank/DDBJ databases">
        <authorList>
            <person name="Corre E."/>
            <person name="Pelletier E."/>
            <person name="Niang G."/>
            <person name="Scheremetjew M."/>
            <person name="Finn R."/>
            <person name="Kale V."/>
            <person name="Holt S."/>
            <person name="Cochrane G."/>
            <person name="Meng A."/>
            <person name="Brown T."/>
            <person name="Cohen L."/>
        </authorList>
    </citation>
    <scope>NUCLEOTIDE SEQUENCE</scope>
    <source>
        <strain evidence="2">CCMP2084</strain>
    </source>
</reference>
<gene>
    <name evidence="2" type="ORF">ASEP1449_LOCUS2406</name>
</gene>
<feature type="compositionally biased region" description="Basic and acidic residues" evidence="1">
    <location>
        <begin position="146"/>
        <end position="155"/>
    </location>
</feature>
<accession>A0A7S2U8G4</accession>